<accession>A0A6M3MFM2</accession>
<name>A0A6M3MFM2_9ZZZZ</name>
<protein>
    <submittedName>
        <fullName evidence="2">Uncharacterized protein</fullName>
    </submittedName>
</protein>
<reference evidence="2" key="1">
    <citation type="submission" date="2020-03" db="EMBL/GenBank/DDBJ databases">
        <title>The deep terrestrial virosphere.</title>
        <authorList>
            <person name="Holmfeldt K."/>
            <person name="Nilsson E."/>
            <person name="Simone D."/>
            <person name="Lopez-Fernandez M."/>
            <person name="Wu X."/>
            <person name="de Brujin I."/>
            <person name="Lundin D."/>
            <person name="Andersson A."/>
            <person name="Bertilsson S."/>
            <person name="Dopson M."/>
        </authorList>
    </citation>
    <scope>NUCLEOTIDE SEQUENCE</scope>
    <source>
        <strain evidence="1">MM171A00411</strain>
        <strain evidence="2">MM171B00292</strain>
    </source>
</reference>
<dbReference type="EMBL" id="MT143882">
    <property type="protein sequence ID" value="QJB04433.1"/>
    <property type="molecule type" value="Genomic_DNA"/>
</dbReference>
<evidence type="ECO:0000313" key="2">
    <source>
        <dbReference type="EMBL" id="QJB04433.1"/>
    </source>
</evidence>
<dbReference type="AlphaFoldDB" id="A0A6M3MFM2"/>
<proteinExistence type="predicted"/>
<evidence type="ECO:0000313" key="1">
    <source>
        <dbReference type="EMBL" id="QJB00551.1"/>
    </source>
</evidence>
<organism evidence="2">
    <name type="scientific">viral metagenome</name>
    <dbReference type="NCBI Taxonomy" id="1070528"/>
    <lineage>
        <taxon>unclassified sequences</taxon>
        <taxon>metagenomes</taxon>
        <taxon>organismal metagenomes</taxon>
    </lineage>
</organism>
<dbReference type="EMBL" id="MT143696">
    <property type="protein sequence ID" value="QJB00551.1"/>
    <property type="molecule type" value="Genomic_DNA"/>
</dbReference>
<sequence>MGKGRQREAIDEAIKLFKEPVTASEVAKKAGEICGDKLAPTVTGYYLRQNHSVRCIEILKGTKTVRLYVMKNEYIDFERIRKGTKETDS</sequence>
<gene>
    <name evidence="1" type="ORF">MM171A00411_0013</name>
    <name evidence="2" type="ORF">MM171B00292_0034</name>
</gene>